<dbReference type="EMBL" id="CP036316">
    <property type="protein sequence ID" value="QDT64150.1"/>
    <property type="molecule type" value="Genomic_DNA"/>
</dbReference>
<reference evidence="2 3" key="1">
    <citation type="submission" date="2019-02" db="EMBL/GenBank/DDBJ databases">
        <title>Deep-cultivation of Planctomycetes and their phenomic and genomic characterization uncovers novel biology.</title>
        <authorList>
            <person name="Wiegand S."/>
            <person name="Jogler M."/>
            <person name="Boedeker C."/>
            <person name="Pinto D."/>
            <person name="Vollmers J."/>
            <person name="Rivas-Marin E."/>
            <person name="Kohn T."/>
            <person name="Peeters S.H."/>
            <person name="Heuer A."/>
            <person name="Rast P."/>
            <person name="Oberbeckmann S."/>
            <person name="Bunk B."/>
            <person name="Jeske O."/>
            <person name="Meyerdierks A."/>
            <person name="Storesund J.E."/>
            <person name="Kallscheuer N."/>
            <person name="Luecker S."/>
            <person name="Lage O.M."/>
            <person name="Pohl T."/>
            <person name="Merkel B.J."/>
            <person name="Hornburger P."/>
            <person name="Mueller R.-W."/>
            <person name="Bruemmer F."/>
            <person name="Labrenz M."/>
            <person name="Spormann A.M."/>
            <person name="Op den Camp H."/>
            <person name="Overmann J."/>
            <person name="Amann R."/>
            <person name="Jetten M.S.M."/>
            <person name="Mascher T."/>
            <person name="Medema M.H."/>
            <person name="Devos D.P."/>
            <person name="Kaster A.-K."/>
            <person name="Ovreas L."/>
            <person name="Rohde M."/>
            <person name="Galperin M.Y."/>
            <person name="Jogler C."/>
        </authorList>
    </citation>
    <scope>NUCLEOTIDE SEQUENCE [LARGE SCALE GENOMIC DNA]</scope>
    <source>
        <strain evidence="2 3">V22</strain>
    </source>
</reference>
<proteinExistence type="predicted"/>
<accession>A0A517T716</accession>
<keyword evidence="1" id="KW-0732">Signal</keyword>
<dbReference type="OrthoDB" id="289094at2"/>
<dbReference type="KEGG" id="chya:V22_13810"/>
<organism evidence="2 3">
    <name type="scientific">Calycomorphotria hydatis</name>
    <dbReference type="NCBI Taxonomy" id="2528027"/>
    <lineage>
        <taxon>Bacteria</taxon>
        <taxon>Pseudomonadati</taxon>
        <taxon>Planctomycetota</taxon>
        <taxon>Planctomycetia</taxon>
        <taxon>Planctomycetales</taxon>
        <taxon>Planctomycetaceae</taxon>
        <taxon>Calycomorphotria</taxon>
    </lineage>
</organism>
<dbReference type="Proteomes" id="UP000319976">
    <property type="component" value="Chromosome"/>
</dbReference>
<evidence type="ECO:0000313" key="3">
    <source>
        <dbReference type="Proteomes" id="UP000319976"/>
    </source>
</evidence>
<name>A0A517T716_9PLAN</name>
<dbReference type="AlphaFoldDB" id="A0A517T716"/>
<gene>
    <name evidence="2" type="ORF">V22_13810</name>
</gene>
<feature type="chain" id="PRO_5021777777" evidence="1">
    <location>
        <begin position="20"/>
        <end position="139"/>
    </location>
</feature>
<protein>
    <submittedName>
        <fullName evidence="2">Uncharacterized protein</fullName>
    </submittedName>
</protein>
<sequence precursor="true">MRLFLVACFSLAVASYLIGCGDSGPVTYRASGTVTFNGQPVPYGEMSFEPRADLDNAGQQTFVMIKDGKFDTSDAVRGHIGGPHRLRITGYDGKKIENPDEGTVNEQGSLMFTEYVAEVDLEKADSQFEVEIPKSAGLK</sequence>
<feature type="signal peptide" evidence="1">
    <location>
        <begin position="1"/>
        <end position="19"/>
    </location>
</feature>
<evidence type="ECO:0000256" key="1">
    <source>
        <dbReference type="SAM" id="SignalP"/>
    </source>
</evidence>
<keyword evidence="3" id="KW-1185">Reference proteome</keyword>
<evidence type="ECO:0000313" key="2">
    <source>
        <dbReference type="EMBL" id="QDT64150.1"/>
    </source>
</evidence>